<evidence type="ECO:0008006" key="5">
    <source>
        <dbReference type="Google" id="ProtNLM"/>
    </source>
</evidence>
<evidence type="ECO:0000313" key="1">
    <source>
        <dbReference type="EMBL" id="KAE8996332.1"/>
    </source>
</evidence>
<comment type="caution">
    <text evidence="1">The sequence shown here is derived from an EMBL/GenBank/DDBJ whole genome shotgun (WGS) entry which is preliminary data.</text>
</comment>
<keyword evidence="3" id="KW-1185">Reference proteome</keyword>
<sequence length="133" mass="15422">MGPQRSYTIRTKRKAIAKAEVVGERAASKQLEIPRRTLRDWMDAKERIIGFEGAQTSKTTKGQGAKSILPFAHDLVTFMKDVRREEEYLSTGLMITYMKRHQSRWLKNYLAEKDSLEKVLSALMRLCQRFAAR</sequence>
<dbReference type="AlphaFoldDB" id="A0A6A3JR33"/>
<dbReference type="EMBL" id="QXFU01001743">
    <property type="protein sequence ID" value="KAE8996332.1"/>
    <property type="molecule type" value="Genomic_DNA"/>
</dbReference>
<protein>
    <recommendedName>
        <fullName evidence="5">HTH psq-type domain-containing protein</fullName>
    </recommendedName>
</protein>
<dbReference type="Proteomes" id="UP000434957">
    <property type="component" value="Unassembled WGS sequence"/>
</dbReference>
<evidence type="ECO:0000313" key="3">
    <source>
        <dbReference type="Proteomes" id="UP000434957"/>
    </source>
</evidence>
<evidence type="ECO:0000313" key="2">
    <source>
        <dbReference type="EMBL" id="KAE9275890.1"/>
    </source>
</evidence>
<dbReference type="OrthoDB" id="10261408at2759"/>
<name>A0A6A3JR33_9STRA</name>
<proteinExistence type="predicted"/>
<dbReference type="Proteomes" id="UP000435112">
    <property type="component" value="Unassembled WGS sequence"/>
</dbReference>
<reference evidence="1 4" key="1">
    <citation type="submission" date="2018-09" db="EMBL/GenBank/DDBJ databases">
        <title>Genomic investigation of the strawberry pathogen Phytophthora fragariae indicates pathogenicity is determined by transcriptional variation in three key races.</title>
        <authorList>
            <person name="Adams T.M."/>
            <person name="Armitage A.D."/>
            <person name="Sobczyk M.K."/>
            <person name="Bates H.J."/>
            <person name="Dunwell J.M."/>
            <person name="Nellist C.F."/>
            <person name="Harrison R.J."/>
        </authorList>
    </citation>
    <scope>NUCLEOTIDE SEQUENCE [LARGE SCALE GENOMIC DNA]</scope>
    <source>
        <strain evidence="1 4">SCRP324</strain>
        <strain evidence="2 3">SCRP333</strain>
    </source>
</reference>
<organism evidence="1 4">
    <name type="scientific">Phytophthora rubi</name>
    <dbReference type="NCBI Taxonomy" id="129364"/>
    <lineage>
        <taxon>Eukaryota</taxon>
        <taxon>Sar</taxon>
        <taxon>Stramenopiles</taxon>
        <taxon>Oomycota</taxon>
        <taxon>Peronosporomycetes</taxon>
        <taxon>Peronosporales</taxon>
        <taxon>Peronosporaceae</taxon>
        <taxon>Phytophthora</taxon>
    </lineage>
</organism>
<accession>A0A6A3JR33</accession>
<dbReference type="EMBL" id="QXFT01004780">
    <property type="protein sequence ID" value="KAE9275890.1"/>
    <property type="molecule type" value="Genomic_DNA"/>
</dbReference>
<evidence type="ECO:0000313" key="4">
    <source>
        <dbReference type="Proteomes" id="UP000435112"/>
    </source>
</evidence>
<gene>
    <name evidence="1" type="ORF">PR002_g19347</name>
    <name evidence="2" type="ORF">PR003_g29211</name>
</gene>